<gene>
    <name evidence="1" type="ORF">H6G97_50195</name>
</gene>
<protein>
    <recommendedName>
        <fullName evidence="3">Transposase</fullName>
    </recommendedName>
</protein>
<reference evidence="1 2" key="1">
    <citation type="journal article" date="2020" name="ISME J.">
        <title>Comparative genomics reveals insights into cyanobacterial evolution and habitat adaptation.</title>
        <authorList>
            <person name="Chen M.Y."/>
            <person name="Teng W.K."/>
            <person name="Zhao L."/>
            <person name="Hu C.X."/>
            <person name="Zhou Y.K."/>
            <person name="Han B.P."/>
            <person name="Song L.R."/>
            <person name="Shu W.S."/>
        </authorList>
    </citation>
    <scope>NUCLEOTIDE SEQUENCE [LARGE SCALE GENOMIC DNA]</scope>
    <source>
        <strain evidence="1 2">FACHB-838</strain>
    </source>
</reference>
<proteinExistence type="predicted"/>
<keyword evidence="2" id="KW-1185">Reference proteome</keyword>
<sequence length="47" mass="5383">MSELNWKIGFEIELMAPPRLSRQDLAEAIAQEHNGGSIHFWQKDSNS</sequence>
<evidence type="ECO:0008006" key="3">
    <source>
        <dbReference type="Google" id="ProtNLM"/>
    </source>
</evidence>
<comment type="caution">
    <text evidence="1">The sequence shown here is derived from an EMBL/GenBank/DDBJ whole genome shotgun (WGS) entry which is preliminary data.</text>
</comment>
<name>A0ABR8E8M0_9NOSO</name>
<organism evidence="1 2">
    <name type="scientific">Nostoc flagelliforme FACHB-838</name>
    <dbReference type="NCBI Taxonomy" id="2692904"/>
    <lineage>
        <taxon>Bacteria</taxon>
        <taxon>Bacillati</taxon>
        <taxon>Cyanobacteriota</taxon>
        <taxon>Cyanophyceae</taxon>
        <taxon>Nostocales</taxon>
        <taxon>Nostocaceae</taxon>
        <taxon>Nostoc</taxon>
    </lineage>
</organism>
<accession>A0ABR8E8M0</accession>
<evidence type="ECO:0000313" key="2">
    <source>
        <dbReference type="Proteomes" id="UP000623440"/>
    </source>
</evidence>
<dbReference type="Proteomes" id="UP000623440">
    <property type="component" value="Unassembled WGS sequence"/>
</dbReference>
<dbReference type="RefSeq" id="WP_190947589.1">
    <property type="nucleotide sequence ID" value="NZ_JACJSI010000607.1"/>
</dbReference>
<dbReference type="EMBL" id="JACJSI010000607">
    <property type="protein sequence ID" value="MBD2536953.1"/>
    <property type="molecule type" value="Genomic_DNA"/>
</dbReference>
<evidence type="ECO:0000313" key="1">
    <source>
        <dbReference type="EMBL" id="MBD2536953.1"/>
    </source>
</evidence>